<dbReference type="Pfam" id="PF22691">
    <property type="entry name" value="Thiolase_C_1"/>
    <property type="match status" value="1"/>
</dbReference>
<dbReference type="Proteomes" id="UP000094008">
    <property type="component" value="Unassembled WGS sequence"/>
</dbReference>
<dbReference type="InterPro" id="IPR016039">
    <property type="entry name" value="Thiolase-like"/>
</dbReference>
<accession>A0A1A0VCE3</accession>
<dbReference type="RefSeq" id="WP_064887448.1">
    <property type="nucleotide sequence ID" value="NZ_LZSY01000190.1"/>
</dbReference>
<dbReference type="AlphaFoldDB" id="A0A1A0VCE3"/>
<dbReference type="PIRSF" id="PIRSF000429">
    <property type="entry name" value="Ac-CoA_Ac_transf"/>
    <property type="match status" value="1"/>
</dbReference>
<gene>
    <name evidence="2" type="ORF">A5779_10960</name>
</gene>
<dbReference type="SUPFAM" id="SSF53901">
    <property type="entry name" value="Thiolase-like"/>
    <property type="match status" value="2"/>
</dbReference>
<proteinExistence type="predicted"/>
<dbReference type="PANTHER" id="PTHR42870:SF1">
    <property type="entry name" value="NON-SPECIFIC LIPID-TRANSFER PROTEIN-LIKE 2"/>
    <property type="match status" value="1"/>
</dbReference>
<evidence type="ECO:0000313" key="3">
    <source>
        <dbReference type="Proteomes" id="UP000094008"/>
    </source>
</evidence>
<dbReference type="CDD" id="cd00829">
    <property type="entry name" value="SCP-x_thiolase"/>
    <property type="match status" value="1"/>
</dbReference>
<evidence type="ECO:0000313" key="2">
    <source>
        <dbReference type="EMBL" id="OBB80861.1"/>
    </source>
</evidence>
<evidence type="ECO:0000259" key="1">
    <source>
        <dbReference type="Pfam" id="PF22691"/>
    </source>
</evidence>
<comment type="caution">
    <text evidence="2">The sequence shown here is derived from an EMBL/GenBank/DDBJ whole genome shotgun (WGS) entry which is preliminary data.</text>
</comment>
<organism evidence="2 3">
    <name type="scientific">Mycolicibacterium peregrinum</name>
    <name type="common">Mycobacterium peregrinum</name>
    <dbReference type="NCBI Taxonomy" id="43304"/>
    <lineage>
        <taxon>Bacteria</taxon>
        <taxon>Bacillati</taxon>
        <taxon>Actinomycetota</taxon>
        <taxon>Actinomycetes</taxon>
        <taxon>Mycobacteriales</taxon>
        <taxon>Mycobacteriaceae</taxon>
        <taxon>Mycolicibacterium</taxon>
    </lineage>
</organism>
<dbReference type="OrthoDB" id="9785768at2"/>
<dbReference type="InterPro" id="IPR055140">
    <property type="entry name" value="Thiolase_C_2"/>
</dbReference>
<name>A0A1A0VCE3_MYCPR</name>
<dbReference type="PANTHER" id="PTHR42870">
    <property type="entry name" value="ACETYL-COA C-ACETYLTRANSFERASE"/>
    <property type="match status" value="1"/>
</dbReference>
<protein>
    <submittedName>
        <fullName evidence="2">Transporter</fullName>
    </submittedName>
</protein>
<dbReference type="Gene3D" id="3.40.47.10">
    <property type="match status" value="1"/>
</dbReference>
<feature type="domain" description="Thiolase C-terminal" evidence="1">
    <location>
        <begin position="271"/>
        <end position="404"/>
    </location>
</feature>
<sequence>MRPRRGLQGDAAIVGYVELPPERLSKASPAPFTLEQWALLAAAALEDAGLSAEEVDGIVTSHLGESEIFVPSTVAEYLGVRANFAELLDLGGASAAGMVWRAAAAIELGLCDVVLCALPARYITPSSELKPKTLTDAVFFGSSSNQFGSPQAEFEIPYGNLGQNGPYGQVAQRYSHEYGYDERAMAKIVVDQRVNANHTDGAIWKDTPLSIEDVLASPVIADPLHMLEIVMPCLGGAAVVVASAEVAARSRNRPVWIKGFGEHVPFKTPTYAENLLDTPMRKAADTAFGMTELTRDQMDMVSIYDCYTITVLLSLEDAGFCEKGKGMSFVSDHDLTFRGDFPLNTAGGQLGFGQAGLAGGMHHVCDATRQIMGRAGAAQVSDCNRAFVSGNGGILSEQTTLILEGD</sequence>
<reference evidence="3" key="1">
    <citation type="submission" date="2016-06" db="EMBL/GenBank/DDBJ databases">
        <authorList>
            <person name="Sutton G."/>
            <person name="Brinkac L."/>
            <person name="Sanka R."/>
            <person name="Adams M."/>
            <person name="Lau E."/>
            <person name="Mehaffy C."/>
            <person name="Tameris M."/>
            <person name="Hatherill M."/>
            <person name="Hanekom W."/>
            <person name="Mahomed H."/>
            <person name="Mcshane H."/>
        </authorList>
    </citation>
    <scope>NUCLEOTIDE SEQUENCE [LARGE SCALE GENOMIC DNA]</scope>
    <source>
        <strain evidence="3">852002-10433_SCH5171157</strain>
    </source>
</reference>
<dbReference type="InterPro" id="IPR002155">
    <property type="entry name" value="Thiolase"/>
</dbReference>
<dbReference type="GO" id="GO:0016747">
    <property type="term" value="F:acyltransferase activity, transferring groups other than amino-acyl groups"/>
    <property type="evidence" value="ECO:0007669"/>
    <property type="project" value="InterPro"/>
</dbReference>
<dbReference type="EMBL" id="LZSY01000190">
    <property type="protein sequence ID" value="OBB80861.1"/>
    <property type="molecule type" value="Genomic_DNA"/>
</dbReference>